<keyword evidence="2" id="KW-1133">Transmembrane helix</keyword>
<evidence type="ECO:0000313" key="4">
    <source>
        <dbReference type="Proteomes" id="UP001218188"/>
    </source>
</evidence>
<feature type="compositionally biased region" description="Polar residues" evidence="1">
    <location>
        <begin position="360"/>
        <end position="374"/>
    </location>
</feature>
<keyword evidence="2" id="KW-0472">Membrane</keyword>
<dbReference type="EMBL" id="JARJCM010000092">
    <property type="protein sequence ID" value="KAJ7030304.1"/>
    <property type="molecule type" value="Genomic_DNA"/>
</dbReference>
<accession>A0AAD6SM01</accession>
<keyword evidence="4" id="KW-1185">Reference proteome</keyword>
<feature type="compositionally biased region" description="Basic residues" evidence="1">
    <location>
        <begin position="651"/>
        <end position="660"/>
    </location>
</feature>
<feature type="compositionally biased region" description="Basic residues" evidence="1">
    <location>
        <begin position="23"/>
        <end position="32"/>
    </location>
</feature>
<gene>
    <name evidence="3" type="ORF">C8F04DRAFT_1264069</name>
</gene>
<feature type="compositionally biased region" description="Acidic residues" evidence="1">
    <location>
        <begin position="664"/>
        <end position="675"/>
    </location>
</feature>
<feature type="compositionally biased region" description="Low complexity" evidence="1">
    <location>
        <begin position="701"/>
        <end position="714"/>
    </location>
</feature>
<feature type="transmembrane region" description="Helical" evidence="2">
    <location>
        <begin position="619"/>
        <end position="636"/>
    </location>
</feature>
<keyword evidence="2" id="KW-0812">Transmembrane</keyword>
<feature type="region of interest" description="Disordered" evidence="1">
    <location>
        <begin position="360"/>
        <end position="428"/>
    </location>
</feature>
<comment type="caution">
    <text evidence="3">The sequence shown here is derived from an EMBL/GenBank/DDBJ whole genome shotgun (WGS) entry which is preliminary data.</text>
</comment>
<organism evidence="3 4">
    <name type="scientific">Mycena alexandri</name>
    <dbReference type="NCBI Taxonomy" id="1745969"/>
    <lineage>
        <taxon>Eukaryota</taxon>
        <taxon>Fungi</taxon>
        <taxon>Dikarya</taxon>
        <taxon>Basidiomycota</taxon>
        <taxon>Agaricomycotina</taxon>
        <taxon>Agaricomycetes</taxon>
        <taxon>Agaricomycetidae</taxon>
        <taxon>Agaricales</taxon>
        <taxon>Marasmiineae</taxon>
        <taxon>Mycenaceae</taxon>
        <taxon>Mycena</taxon>
    </lineage>
</organism>
<evidence type="ECO:0000313" key="3">
    <source>
        <dbReference type="EMBL" id="KAJ7030304.1"/>
    </source>
</evidence>
<feature type="compositionally biased region" description="Low complexity" evidence="1">
    <location>
        <begin position="383"/>
        <end position="393"/>
    </location>
</feature>
<protein>
    <submittedName>
        <fullName evidence="3">Uncharacterized protein</fullName>
    </submittedName>
</protein>
<feature type="compositionally biased region" description="Gly residues" evidence="1">
    <location>
        <begin position="411"/>
        <end position="420"/>
    </location>
</feature>
<feature type="region of interest" description="Disordered" evidence="1">
    <location>
        <begin position="1"/>
        <end position="36"/>
    </location>
</feature>
<proteinExistence type="predicted"/>
<reference evidence="3" key="1">
    <citation type="submission" date="2023-03" db="EMBL/GenBank/DDBJ databases">
        <title>Massive genome expansion in bonnet fungi (Mycena s.s.) driven by repeated elements and novel gene families across ecological guilds.</title>
        <authorList>
            <consortium name="Lawrence Berkeley National Laboratory"/>
            <person name="Harder C.B."/>
            <person name="Miyauchi S."/>
            <person name="Viragh M."/>
            <person name="Kuo A."/>
            <person name="Thoen E."/>
            <person name="Andreopoulos B."/>
            <person name="Lu D."/>
            <person name="Skrede I."/>
            <person name="Drula E."/>
            <person name="Henrissat B."/>
            <person name="Morin E."/>
            <person name="Kohler A."/>
            <person name="Barry K."/>
            <person name="LaButti K."/>
            <person name="Morin E."/>
            <person name="Salamov A."/>
            <person name="Lipzen A."/>
            <person name="Mereny Z."/>
            <person name="Hegedus B."/>
            <person name="Baldrian P."/>
            <person name="Stursova M."/>
            <person name="Weitz H."/>
            <person name="Taylor A."/>
            <person name="Grigoriev I.V."/>
            <person name="Nagy L.G."/>
            <person name="Martin F."/>
            <person name="Kauserud H."/>
        </authorList>
    </citation>
    <scope>NUCLEOTIDE SEQUENCE</scope>
    <source>
        <strain evidence="3">CBHHK200</strain>
    </source>
</reference>
<feature type="compositionally biased region" description="Gly residues" evidence="1">
    <location>
        <begin position="445"/>
        <end position="484"/>
    </location>
</feature>
<feature type="region of interest" description="Disordered" evidence="1">
    <location>
        <begin position="648"/>
        <end position="722"/>
    </location>
</feature>
<dbReference type="AlphaFoldDB" id="A0AAD6SM01"/>
<dbReference type="Proteomes" id="UP001218188">
    <property type="component" value="Unassembled WGS sequence"/>
</dbReference>
<evidence type="ECO:0000256" key="2">
    <source>
        <dbReference type="SAM" id="Phobius"/>
    </source>
</evidence>
<feature type="compositionally biased region" description="Acidic residues" evidence="1">
    <location>
        <begin position="485"/>
        <end position="496"/>
    </location>
</feature>
<evidence type="ECO:0000256" key="1">
    <source>
        <dbReference type="SAM" id="MobiDB-lite"/>
    </source>
</evidence>
<name>A0AAD6SM01_9AGAR</name>
<sequence length="722" mass="77070">MAPAAGMKETAKKTPLAPGQAARQRRTRKKGNGLKPGKMSWIFGTKLVFFSARAQEWKDASENGNLALGLFYTKITNLYILKYGYDLEDDEDVAEDTADPTDPDAVIPGSENLTQEEADRRSGINATIRRRVAAWYCRTYRGLEAREKNVFADMLAGVEATGPTYPKRAQPIHFYSRKYYEERVKARFEARWAVEVKRAEDLELEEPEPIKVRNAVTKEVYEGESQEFRDELKLAVEAEPLAAVRAWELTRSESESKTPQEINAALKNAAFYLEPLANAIRDKFLLNCTILVCGPMGDRGGAIEVRSVHAGTTKGLAPRKWYQTDPAGYDATEKSFVKFTKKCFSEEDCLARTVGVEQVDGTTPSGPSGVHSQISLSGGGSAAGNAGASSQTAPPSPDGDTASSSAAQGGRSQGAGGEGDAAGDAAAGGDAGGGNAGGGDAGGDAAAGGDAGGEAAAGGDAGGDAAGGDSAGGDSAGGDSAGGGVDDEMNGGDNTDDMNTHPAWLQRDGGNWSPEVGRAYKAFYAAKDEFGDAWADCVEVWVEMEKASGFNNEGGHLTTNERPAAVGDFLSRGRRWEKVREIEYVGSKKEEGTYVAKWWAWWNQILGEGGLPKMHGRTGFMLVLGALLWWGVKLVASGEIVMKTRVEAKGKGKQPAKRKRADVDEYEEEGSEEELGAQRLTRDKHRKEEEGVKRQTRGQGKAAAAKKVAPAAKKVAGRGRRS</sequence>
<feature type="region of interest" description="Disordered" evidence="1">
    <location>
        <begin position="445"/>
        <end position="510"/>
    </location>
</feature>